<dbReference type="PANTHER" id="PTHR12151">
    <property type="entry name" value="ELECTRON TRANSPORT PROTIN SCO1/SENC FAMILY MEMBER"/>
    <property type="match status" value="1"/>
</dbReference>
<keyword evidence="3" id="KW-1015">Disulfide bond</keyword>
<comment type="caution">
    <text evidence="4">The sequence shown here is derived from an EMBL/GenBank/DDBJ whole genome shotgun (WGS) entry which is preliminary data.</text>
</comment>
<evidence type="ECO:0000313" key="5">
    <source>
        <dbReference type="Proteomes" id="UP000244893"/>
    </source>
</evidence>
<dbReference type="CDD" id="cd02968">
    <property type="entry name" value="SCO"/>
    <property type="match status" value="1"/>
</dbReference>
<keyword evidence="5" id="KW-1185">Reference proteome</keyword>
<evidence type="ECO:0000256" key="3">
    <source>
        <dbReference type="PIRSR" id="PIRSR603782-2"/>
    </source>
</evidence>
<proteinExistence type="inferred from homology"/>
<dbReference type="Pfam" id="PF02630">
    <property type="entry name" value="SCO1-SenC"/>
    <property type="match status" value="1"/>
</dbReference>
<dbReference type="EMBL" id="QEOP01000003">
    <property type="protein sequence ID" value="PVZ93531.1"/>
    <property type="molecule type" value="Genomic_DNA"/>
</dbReference>
<dbReference type="Gene3D" id="3.40.30.10">
    <property type="entry name" value="Glutaredoxin"/>
    <property type="match status" value="1"/>
</dbReference>
<organism evidence="4 5">
    <name type="scientific">Amnibacterium flavum</name>
    <dbReference type="NCBI Taxonomy" id="2173173"/>
    <lineage>
        <taxon>Bacteria</taxon>
        <taxon>Bacillati</taxon>
        <taxon>Actinomycetota</taxon>
        <taxon>Actinomycetes</taxon>
        <taxon>Micrococcales</taxon>
        <taxon>Microbacteriaceae</taxon>
        <taxon>Amnibacterium</taxon>
    </lineage>
</organism>
<evidence type="ECO:0000256" key="1">
    <source>
        <dbReference type="ARBA" id="ARBA00010996"/>
    </source>
</evidence>
<dbReference type="RefSeq" id="WP_116757516.1">
    <property type="nucleotide sequence ID" value="NZ_JBHUEX010000001.1"/>
</dbReference>
<gene>
    <name evidence="4" type="ORF">DDQ50_14525</name>
</gene>
<reference evidence="4 5" key="1">
    <citation type="submission" date="2018-05" db="EMBL/GenBank/DDBJ databases">
        <title>Amnibacterium sp. M8JJ-5, whole genome shotgun sequence.</title>
        <authorList>
            <person name="Tuo L."/>
        </authorList>
    </citation>
    <scope>NUCLEOTIDE SEQUENCE [LARGE SCALE GENOMIC DNA]</scope>
    <source>
        <strain evidence="4 5">M8JJ-5</strain>
    </source>
</reference>
<dbReference type="Proteomes" id="UP000244893">
    <property type="component" value="Unassembled WGS sequence"/>
</dbReference>
<dbReference type="InterPro" id="IPR003782">
    <property type="entry name" value="SCO1/SenC"/>
</dbReference>
<name>A0A2V1HM98_9MICO</name>
<dbReference type="PANTHER" id="PTHR12151:SF25">
    <property type="entry name" value="LINALOOL DEHYDRATASE_ISOMERASE DOMAIN-CONTAINING PROTEIN"/>
    <property type="match status" value="1"/>
</dbReference>
<dbReference type="GO" id="GO:0046872">
    <property type="term" value="F:metal ion binding"/>
    <property type="evidence" value="ECO:0007669"/>
    <property type="project" value="UniProtKB-KW"/>
</dbReference>
<sequence length="167" mass="18905">MADSPIDGRFDLVDHHGQHVTEQTYRGRWMLVYFGFTNCRSVCPRTLTKLTDSLERLGELSDRIAPLYITVDPERDTPEVMRIFLENRFPRFTGLTGSDERVTAAKAAYRVFSQRGQDPADPDGYAVPHSAITYLVDPDGHYVDHFVDTADAEAIADRVRARLESAQ</sequence>
<feature type="binding site" evidence="2">
    <location>
        <position position="43"/>
    </location>
    <ligand>
        <name>Cu cation</name>
        <dbReference type="ChEBI" id="CHEBI:23378"/>
    </ligand>
</feature>
<comment type="similarity">
    <text evidence="1">Belongs to the SCO1/2 family.</text>
</comment>
<feature type="binding site" evidence="2">
    <location>
        <position position="129"/>
    </location>
    <ligand>
        <name>Cu cation</name>
        <dbReference type="ChEBI" id="CHEBI:23378"/>
    </ligand>
</feature>
<protein>
    <submittedName>
        <fullName evidence="4">SCO family protein</fullName>
    </submittedName>
</protein>
<keyword evidence="2" id="KW-0479">Metal-binding</keyword>
<dbReference type="OrthoDB" id="9790194at2"/>
<dbReference type="FunFam" id="3.40.30.10:FF:000013">
    <property type="entry name" value="Blast:Protein SCO1 homolog, mitochondrial"/>
    <property type="match status" value="1"/>
</dbReference>
<feature type="disulfide bond" description="Redox-active" evidence="3">
    <location>
        <begin position="39"/>
        <end position="43"/>
    </location>
</feature>
<feature type="binding site" evidence="2">
    <location>
        <position position="39"/>
    </location>
    <ligand>
        <name>Cu cation</name>
        <dbReference type="ChEBI" id="CHEBI:23378"/>
    </ligand>
</feature>
<evidence type="ECO:0000256" key="2">
    <source>
        <dbReference type="PIRSR" id="PIRSR603782-1"/>
    </source>
</evidence>
<dbReference type="AlphaFoldDB" id="A0A2V1HM98"/>
<dbReference type="InterPro" id="IPR036249">
    <property type="entry name" value="Thioredoxin-like_sf"/>
</dbReference>
<keyword evidence="2" id="KW-0186">Copper</keyword>
<accession>A0A2V1HM98</accession>
<evidence type="ECO:0000313" key="4">
    <source>
        <dbReference type="EMBL" id="PVZ93531.1"/>
    </source>
</evidence>
<dbReference type="SUPFAM" id="SSF52833">
    <property type="entry name" value="Thioredoxin-like"/>
    <property type="match status" value="1"/>
</dbReference>